<sequence length="92" mass="10320">MHPCFHVPPPPPSLNPLQLLATRMWPRTVWTRRYRSVIAYREFNAATPLRSISPPWVCPTQLPRLCFRGVTMQPAGGTVGGRGRPARQSNSA</sequence>
<name>A0A8R7THJ1_TRIUA</name>
<organism evidence="2 3">
    <name type="scientific">Triticum urartu</name>
    <name type="common">Red wild einkorn</name>
    <name type="synonym">Crithodium urartu</name>
    <dbReference type="NCBI Taxonomy" id="4572"/>
    <lineage>
        <taxon>Eukaryota</taxon>
        <taxon>Viridiplantae</taxon>
        <taxon>Streptophyta</taxon>
        <taxon>Embryophyta</taxon>
        <taxon>Tracheophyta</taxon>
        <taxon>Spermatophyta</taxon>
        <taxon>Magnoliopsida</taxon>
        <taxon>Liliopsida</taxon>
        <taxon>Poales</taxon>
        <taxon>Poaceae</taxon>
        <taxon>BOP clade</taxon>
        <taxon>Pooideae</taxon>
        <taxon>Triticodae</taxon>
        <taxon>Triticeae</taxon>
        <taxon>Triticinae</taxon>
        <taxon>Triticum</taxon>
    </lineage>
</organism>
<keyword evidence="3" id="KW-1185">Reference proteome</keyword>
<reference evidence="3" key="1">
    <citation type="journal article" date="2013" name="Nature">
        <title>Draft genome of the wheat A-genome progenitor Triticum urartu.</title>
        <authorList>
            <person name="Ling H.Q."/>
            <person name="Zhao S."/>
            <person name="Liu D."/>
            <person name="Wang J."/>
            <person name="Sun H."/>
            <person name="Zhang C."/>
            <person name="Fan H."/>
            <person name="Li D."/>
            <person name="Dong L."/>
            <person name="Tao Y."/>
            <person name="Gao C."/>
            <person name="Wu H."/>
            <person name="Li Y."/>
            <person name="Cui Y."/>
            <person name="Guo X."/>
            <person name="Zheng S."/>
            <person name="Wang B."/>
            <person name="Yu K."/>
            <person name="Liang Q."/>
            <person name="Yang W."/>
            <person name="Lou X."/>
            <person name="Chen J."/>
            <person name="Feng M."/>
            <person name="Jian J."/>
            <person name="Zhang X."/>
            <person name="Luo G."/>
            <person name="Jiang Y."/>
            <person name="Liu J."/>
            <person name="Wang Z."/>
            <person name="Sha Y."/>
            <person name="Zhang B."/>
            <person name="Wu H."/>
            <person name="Tang D."/>
            <person name="Shen Q."/>
            <person name="Xue P."/>
            <person name="Zou S."/>
            <person name="Wang X."/>
            <person name="Liu X."/>
            <person name="Wang F."/>
            <person name="Yang Y."/>
            <person name="An X."/>
            <person name="Dong Z."/>
            <person name="Zhang K."/>
            <person name="Zhang X."/>
            <person name="Luo M.C."/>
            <person name="Dvorak J."/>
            <person name="Tong Y."/>
            <person name="Wang J."/>
            <person name="Yang H."/>
            <person name="Li Z."/>
            <person name="Wang D."/>
            <person name="Zhang A."/>
            <person name="Wang J."/>
        </authorList>
    </citation>
    <scope>NUCLEOTIDE SEQUENCE</scope>
    <source>
        <strain evidence="3">cv. G1812</strain>
    </source>
</reference>
<dbReference type="Gramene" id="TuG1812G0200002858.01.T03">
    <property type="protein sequence ID" value="TuG1812G0200002858.01.T03"/>
    <property type="gene ID" value="TuG1812G0200002858.01"/>
</dbReference>
<dbReference type="AlphaFoldDB" id="A0A8R7THJ1"/>
<feature type="region of interest" description="Disordered" evidence="1">
    <location>
        <begin position="73"/>
        <end position="92"/>
    </location>
</feature>
<protein>
    <submittedName>
        <fullName evidence="2">Uncharacterized protein</fullName>
    </submittedName>
</protein>
<evidence type="ECO:0000313" key="2">
    <source>
        <dbReference type="EnsemblPlants" id="TuG1812G0200002858.01.T03"/>
    </source>
</evidence>
<evidence type="ECO:0000313" key="3">
    <source>
        <dbReference type="Proteomes" id="UP000015106"/>
    </source>
</evidence>
<reference evidence="2" key="3">
    <citation type="submission" date="2022-06" db="UniProtKB">
        <authorList>
            <consortium name="EnsemblPlants"/>
        </authorList>
    </citation>
    <scope>IDENTIFICATION</scope>
</reference>
<dbReference type="EnsemblPlants" id="TuG1812G0200002858.01.T03">
    <property type="protein sequence ID" value="TuG1812G0200002858.01.T03"/>
    <property type="gene ID" value="TuG1812G0200002858.01"/>
</dbReference>
<evidence type="ECO:0000256" key="1">
    <source>
        <dbReference type="SAM" id="MobiDB-lite"/>
    </source>
</evidence>
<dbReference type="Proteomes" id="UP000015106">
    <property type="component" value="Chromosome 2"/>
</dbReference>
<proteinExistence type="predicted"/>
<accession>A0A8R7THJ1</accession>
<reference evidence="2" key="2">
    <citation type="submission" date="2018-03" db="EMBL/GenBank/DDBJ databases">
        <title>The Triticum urartu genome reveals the dynamic nature of wheat genome evolution.</title>
        <authorList>
            <person name="Ling H."/>
            <person name="Ma B."/>
            <person name="Shi X."/>
            <person name="Liu H."/>
            <person name="Dong L."/>
            <person name="Sun H."/>
            <person name="Cao Y."/>
            <person name="Gao Q."/>
            <person name="Zheng S."/>
            <person name="Li Y."/>
            <person name="Yu Y."/>
            <person name="Du H."/>
            <person name="Qi M."/>
            <person name="Li Y."/>
            <person name="Yu H."/>
            <person name="Cui Y."/>
            <person name="Wang N."/>
            <person name="Chen C."/>
            <person name="Wu H."/>
            <person name="Zhao Y."/>
            <person name="Zhang J."/>
            <person name="Li Y."/>
            <person name="Zhou W."/>
            <person name="Zhang B."/>
            <person name="Hu W."/>
            <person name="Eijk M."/>
            <person name="Tang J."/>
            <person name="Witsenboer H."/>
            <person name="Zhao S."/>
            <person name="Li Z."/>
            <person name="Zhang A."/>
            <person name="Wang D."/>
            <person name="Liang C."/>
        </authorList>
    </citation>
    <scope>NUCLEOTIDE SEQUENCE [LARGE SCALE GENOMIC DNA]</scope>
    <source>
        <strain evidence="2">cv. G1812</strain>
    </source>
</reference>